<dbReference type="AlphaFoldDB" id="A0A382USX8"/>
<dbReference type="EMBL" id="UINC01146488">
    <property type="protein sequence ID" value="SVD37247.1"/>
    <property type="molecule type" value="Genomic_DNA"/>
</dbReference>
<feature type="non-terminal residue" evidence="1">
    <location>
        <position position="1"/>
    </location>
</feature>
<organism evidence="1">
    <name type="scientific">marine metagenome</name>
    <dbReference type="NCBI Taxonomy" id="408172"/>
    <lineage>
        <taxon>unclassified sequences</taxon>
        <taxon>metagenomes</taxon>
        <taxon>ecological metagenomes</taxon>
    </lineage>
</organism>
<accession>A0A382USX8</accession>
<gene>
    <name evidence="1" type="ORF">METZ01_LOCUS390101</name>
</gene>
<protein>
    <submittedName>
        <fullName evidence="1">Uncharacterized protein</fullName>
    </submittedName>
</protein>
<evidence type="ECO:0000313" key="1">
    <source>
        <dbReference type="EMBL" id="SVD37247.1"/>
    </source>
</evidence>
<feature type="non-terminal residue" evidence="1">
    <location>
        <position position="62"/>
    </location>
</feature>
<name>A0A382USX8_9ZZZZ</name>
<sequence length="62" mass="7035">VQPKAPTPLAPLVGNMWMPVWAVRPGSYTALRGVALTMPMWLLLHSRSGYFFWPCYASREDL</sequence>
<reference evidence="1" key="1">
    <citation type="submission" date="2018-05" db="EMBL/GenBank/DDBJ databases">
        <authorList>
            <person name="Lanie J.A."/>
            <person name="Ng W.-L."/>
            <person name="Kazmierczak K.M."/>
            <person name="Andrzejewski T.M."/>
            <person name="Davidsen T.M."/>
            <person name="Wayne K.J."/>
            <person name="Tettelin H."/>
            <person name="Glass J.I."/>
            <person name="Rusch D."/>
            <person name="Podicherti R."/>
            <person name="Tsui H.-C.T."/>
            <person name="Winkler M.E."/>
        </authorList>
    </citation>
    <scope>NUCLEOTIDE SEQUENCE</scope>
</reference>
<proteinExistence type="predicted"/>